<evidence type="ECO:0000313" key="9">
    <source>
        <dbReference type="EMBL" id="HDL90558.1"/>
    </source>
</evidence>
<dbReference type="PROSITE" id="PS51464">
    <property type="entry name" value="SIS"/>
    <property type="match status" value="1"/>
</dbReference>
<dbReference type="GO" id="GO:0097367">
    <property type="term" value="F:carbohydrate derivative binding"/>
    <property type="evidence" value="ECO:0007669"/>
    <property type="project" value="InterPro"/>
</dbReference>
<comment type="pathway">
    <text evidence="6 7">Carbohydrate degradation; glycolysis; D-glyceraldehyde 3-phosphate and glycerone phosphate from D-glucose: step 2/4.</text>
</comment>
<comment type="function">
    <text evidence="6">Catalyzes the reversible isomerization of glucose-6-phosphate to fructose-6-phosphate.</text>
</comment>
<dbReference type="Pfam" id="PF00342">
    <property type="entry name" value="PGI"/>
    <property type="match status" value="1"/>
</dbReference>
<dbReference type="HAMAP" id="MF_00473">
    <property type="entry name" value="G6P_isomerase"/>
    <property type="match status" value="1"/>
</dbReference>
<dbReference type="UniPathway" id="UPA00109">
    <property type="reaction ID" value="UER00181"/>
</dbReference>
<evidence type="ECO:0000256" key="4">
    <source>
        <dbReference type="ARBA" id="ARBA00023152"/>
    </source>
</evidence>
<dbReference type="Gene3D" id="3.40.50.10490">
    <property type="entry name" value="Glucose-6-phosphate isomerase like protein, domain 1"/>
    <property type="match status" value="2"/>
</dbReference>
<dbReference type="EC" id="5.3.1.9" evidence="6"/>
<evidence type="ECO:0000256" key="2">
    <source>
        <dbReference type="ARBA" id="ARBA00022432"/>
    </source>
</evidence>
<dbReference type="EMBL" id="DQZW01000312">
    <property type="protein sequence ID" value="HDL90558.1"/>
    <property type="molecule type" value="Genomic_DNA"/>
</dbReference>
<evidence type="ECO:0000256" key="3">
    <source>
        <dbReference type="ARBA" id="ARBA00022490"/>
    </source>
</evidence>
<evidence type="ECO:0000259" key="8">
    <source>
        <dbReference type="PROSITE" id="PS51464"/>
    </source>
</evidence>
<dbReference type="AlphaFoldDB" id="A0A7C1AWM8"/>
<comment type="catalytic activity">
    <reaction evidence="6 7">
        <text>alpha-D-glucose 6-phosphate = beta-D-fructose 6-phosphate</text>
        <dbReference type="Rhea" id="RHEA:11816"/>
        <dbReference type="ChEBI" id="CHEBI:57634"/>
        <dbReference type="ChEBI" id="CHEBI:58225"/>
        <dbReference type="EC" id="5.3.1.9"/>
    </reaction>
</comment>
<dbReference type="InterPro" id="IPR001672">
    <property type="entry name" value="G6P_Isomerase"/>
</dbReference>
<evidence type="ECO:0000256" key="1">
    <source>
        <dbReference type="ARBA" id="ARBA00006604"/>
    </source>
</evidence>
<evidence type="ECO:0000256" key="5">
    <source>
        <dbReference type="ARBA" id="ARBA00023235"/>
    </source>
</evidence>
<keyword evidence="3 6" id="KW-0963">Cytoplasm</keyword>
<feature type="domain" description="SIS" evidence="8">
    <location>
        <begin position="65"/>
        <end position="219"/>
    </location>
</feature>
<dbReference type="InterPro" id="IPR001347">
    <property type="entry name" value="SIS_dom"/>
</dbReference>
<feature type="active site" description="Proton donor" evidence="6">
    <location>
        <position position="281"/>
    </location>
</feature>
<feature type="active site" evidence="6">
    <location>
        <position position="415"/>
    </location>
</feature>
<dbReference type="FunFam" id="3.40.50.10490:FF:000016">
    <property type="entry name" value="Glucose-6-phosphate isomerase"/>
    <property type="match status" value="1"/>
</dbReference>
<dbReference type="PANTHER" id="PTHR11469:SF1">
    <property type="entry name" value="GLUCOSE-6-PHOSPHATE ISOMERASE"/>
    <property type="match status" value="1"/>
</dbReference>
<proteinExistence type="inferred from homology"/>
<evidence type="ECO:0000256" key="6">
    <source>
        <dbReference type="HAMAP-Rule" id="MF_00473"/>
    </source>
</evidence>
<feature type="active site" evidence="6">
    <location>
        <position position="303"/>
    </location>
</feature>
<dbReference type="PRINTS" id="PR00662">
    <property type="entry name" value="G6PISOMERASE"/>
</dbReference>
<comment type="subcellular location">
    <subcellularLocation>
        <location evidence="6">Cytoplasm</location>
    </subcellularLocation>
</comment>
<keyword evidence="4 6" id="KW-0324">Glycolysis</keyword>
<dbReference type="GO" id="GO:0005829">
    <property type="term" value="C:cytosol"/>
    <property type="evidence" value="ECO:0007669"/>
    <property type="project" value="TreeGrafter"/>
</dbReference>
<comment type="pathway">
    <text evidence="6">Carbohydrate biosynthesis; gluconeogenesis.</text>
</comment>
<reference evidence="9" key="1">
    <citation type="journal article" date="2020" name="mSystems">
        <title>Genome- and Community-Level Interaction Insights into Carbon Utilization and Element Cycling Functions of Hydrothermarchaeota in Hydrothermal Sediment.</title>
        <authorList>
            <person name="Zhou Z."/>
            <person name="Liu Y."/>
            <person name="Xu W."/>
            <person name="Pan J."/>
            <person name="Luo Z.H."/>
            <person name="Li M."/>
        </authorList>
    </citation>
    <scope>NUCLEOTIDE SEQUENCE [LARGE SCALE GENOMIC DNA]</scope>
    <source>
        <strain evidence="9">HyVt-19</strain>
    </source>
</reference>
<sequence>MLHIQVENLTKVGRLHGISELGLRNFCDKKQPLVKKVFSLKSKPGYAFLTLPDAEANLKKVKKYVKEQEKNNWKNIVVLGIGGSALGAIAVRDALKSEFSKGPKLYVLDNIDPAYTAELLDGLNLSRTLFVVISKSGTTTEPMIQYGLVKEILVKKFPKNYQKHLVFVTDPKGGLLRKIAKAEKITAFDIPPKIGGRFSVLTNVGLLPCALAGMEVGNLLKGAREMREAIKRSKGMSNPALALAAAQFILDKKKKKSMTVLMPYSNYLLGMGDWYRQLLAESIGKNRDSGPTPINALGTTDQHSQLQLYSDGPNNKFFIFMRLLKHAKDPKVGNVLPDEIAFLNGKKFSQVIDAAYLGTSKALTRRKHPNVTIEVPKVNAKSIGALFMLFEFQIALLGLLYKVDAFSQPGVEHSKQITKKFLKGEK</sequence>
<comment type="caution">
    <text evidence="9">The sequence shown here is derived from an EMBL/GenBank/DDBJ whole genome shotgun (WGS) entry which is preliminary data.</text>
</comment>
<gene>
    <name evidence="6" type="primary">pgi</name>
    <name evidence="9" type="ORF">ENG14_06615</name>
</gene>
<accession>A0A7C1AWM8</accession>
<dbReference type="PANTHER" id="PTHR11469">
    <property type="entry name" value="GLUCOSE-6-PHOSPHATE ISOMERASE"/>
    <property type="match status" value="1"/>
</dbReference>
<protein>
    <recommendedName>
        <fullName evidence="6">Glucose-6-phosphate isomerase</fullName>
        <shortName evidence="6">GPI</shortName>
        <ecNumber evidence="6">5.3.1.9</ecNumber>
    </recommendedName>
    <alternativeName>
        <fullName evidence="6">Phosphoglucose isomerase</fullName>
        <shortName evidence="6">PGI</shortName>
    </alternativeName>
    <alternativeName>
        <fullName evidence="6">Phosphohexose isomerase</fullName>
        <shortName evidence="6">PHI</shortName>
    </alternativeName>
</protein>
<dbReference type="SUPFAM" id="SSF53697">
    <property type="entry name" value="SIS domain"/>
    <property type="match status" value="1"/>
</dbReference>
<dbReference type="UniPathway" id="UPA00138"/>
<name>A0A7C1AWM8_9BACT</name>
<dbReference type="GO" id="GO:0006096">
    <property type="term" value="P:glycolytic process"/>
    <property type="evidence" value="ECO:0007669"/>
    <property type="project" value="UniProtKB-UniRule"/>
</dbReference>
<keyword evidence="2 6" id="KW-0312">Gluconeogenesis</keyword>
<dbReference type="GO" id="GO:0004347">
    <property type="term" value="F:glucose-6-phosphate isomerase activity"/>
    <property type="evidence" value="ECO:0007669"/>
    <property type="project" value="UniProtKB-UniRule"/>
</dbReference>
<dbReference type="GO" id="GO:0048029">
    <property type="term" value="F:monosaccharide binding"/>
    <property type="evidence" value="ECO:0007669"/>
    <property type="project" value="TreeGrafter"/>
</dbReference>
<dbReference type="GO" id="GO:0006094">
    <property type="term" value="P:gluconeogenesis"/>
    <property type="evidence" value="ECO:0007669"/>
    <property type="project" value="UniProtKB-UniRule"/>
</dbReference>
<dbReference type="GO" id="GO:0051156">
    <property type="term" value="P:glucose 6-phosphate metabolic process"/>
    <property type="evidence" value="ECO:0007669"/>
    <property type="project" value="TreeGrafter"/>
</dbReference>
<organism evidence="9">
    <name type="scientific">Thermodesulforhabdus norvegica</name>
    <dbReference type="NCBI Taxonomy" id="39841"/>
    <lineage>
        <taxon>Bacteria</taxon>
        <taxon>Pseudomonadati</taxon>
        <taxon>Thermodesulfobacteriota</taxon>
        <taxon>Syntrophobacteria</taxon>
        <taxon>Syntrophobacterales</taxon>
        <taxon>Thermodesulforhabdaceae</taxon>
        <taxon>Thermodesulforhabdus</taxon>
    </lineage>
</organism>
<dbReference type="PROSITE" id="PS51463">
    <property type="entry name" value="P_GLUCOSE_ISOMERASE_3"/>
    <property type="match status" value="1"/>
</dbReference>
<comment type="similarity">
    <text evidence="1 6 7">Belongs to the GPI family.</text>
</comment>
<dbReference type="InterPro" id="IPR035476">
    <property type="entry name" value="SIS_PGI_1"/>
</dbReference>
<evidence type="ECO:0000256" key="7">
    <source>
        <dbReference type="RuleBase" id="RU000612"/>
    </source>
</evidence>
<dbReference type="Proteomes" id="UP000886355">
    <property type="component" value="Unassembled WGS sequence"/>
</dbReference>
<dbReference type="InterPro" id="IPR046348">
    <property type="entry name" value="SIS_dom_sf"/>
</dbReference>
<dbReference type="CDD" id="cd05015">
    <property type="entry name" value="SIS_PGI_1"/>
    <property type="match status" value="1"/>
</dbReference>
<keyword evidence="5 6" id="KW-0413">Isomerase</keyword>